<protein>
    <submittedName>
        <fullName evidence="2">Uncharacterized protein</fullName>
    </submittedName>
</protein>
<dbReference type="EMBL" id="QGKY02001250">
    <property type="protein sequence ID" value="KAF2562380.1"/>
    <property type="molecule type" value="Genomic_DNA"/>
</dbReference>
<dbReference type="AlphaFoldDB" id="A0A8S9HXV0"/>
<evidence type="ECO:0000313" key="2">
    <source>
        <dbReference type="EMBL" id="KAF2562380.1"/>
    </source>
</evidence>
<comment type="caution">
    <text evidence="2">The sequence shown here is derived from an EMBL/GenBank/DDBJ whole genome shotgun (WGS) entry which is preliminary data.</text>
</comment>
<name>A0A8S9HXV0_BRACR</name>
<gene>
    <name evidence="2" type="ORF">F2Q70_00018795</name>
</gene>
<evidence type="ECO:0000256" key="1">
    <source>
        <dbReference type="SAM" id="MobiDB-lite"/>
    </source>
</evidence>
<accession>A0A8S9HXV0</accession>
<feature type="region of interest" description="Disordered" evidence="1">
    <location>
        <begin position="23"/>
        <end position="43"/>
    </location>
</feature>
<sequence>MDPEDDERLNTTTKLQIDWVVAEGGEKEAGDVDDADEKQSDEAERMKLRRKRLKLSEDGCEHERFFVAHGMIIPFV</sequence>
<reference evidence="2" key="1">
    <citation type="submission" date="2019-12" db="EMBL/GenBank/DDBJ databases">
        <title>Genome sequencing and annotation of Brassica cretica.</title>
        <authorList>
            <person name="Studholme D.J."/>
            <person name="Sarris P.F."/>
        </authorList>
    </citation>
    <scope>NUCLEOTIDE SEQUENCE</scope>
    <source>
        <strain evidence="2">PFS-102/07</strain>
        <tissue evidence="2">Leaf</tissue>
    </source>
</reference>
<proteinExistence type="predicted"/>
<organism evidence="2">
    <name type="scientific">Brassica cretica</name>
    <name type="common">Mustard</name>
    <dbReference type="NCBI Taxonomy" id="69181"/>
    <lineage>
        <taxon>Eukaryota</taxon>
        <taxon>Viridiplantae</taxon>
        <taxon>Streptophyta</taxon>
        <taxon>Embryophyta</taxon>
        <taxon>Tracheophyta</taxon>
        <taxon>Spermatophyta</taxon>
        <taxon>Magnoliopsida</taxon>
        <taxon>eudicotyledons</taxon>
        <taxon>Gunneridae</taxon>
        <taxon>Pentapetalae</taxon>
        <taxon>rosids</taxon>
        <taxon>malvids</taxon>
        <taxon>Brassicales</taxon>
        <taxon>Brassicaceae</taxon>
        <taxon>Brassiceae</taxon>
        <taxon>Brassica</taxon>
    </lineage>
</organism>